<dbReference type="OrthoDB" id="3454616at2"/>
<reference evidence="1 2" key="1">
    <citation type="submission" date="2012-11" db="EMBL/GenBank/DDBJ databases">
        <authorList>
            <person name="Huguet-Tapia J.C."/>
            <person name="Durkin A.S."/>
            <person name="Pettis G.S."/>
            <person name="Badger J.H."/>
        </authorList>
    </citation>
    <scope>NUCLEOTIDE SEQUENCE [LARGE SCALE GENOMIC DNA]</scope>
    <source>
        <strain evidence="1 2">91-03</strain>
    </source>
</reference>
<keyword evidence="2" id="KW-1185">Reference proteome</keyword>
<evidence type="ECO:0008006" key="3">
    <source>
        <dbReference type="Google" id="ProtNLM"/>
    </source>
</evidence>
<dbReference type="PATRIC" id="fig|698759.3.peg.7113"/>
<dbReference type="AlphaFoldDB" id="L1KNM2"/>
<evidence type="ECO:0000313" key="1">
    <source>
        <dbReference type="EMBL" id="EKX62192.1"/>
    </source>
</evidence>
<name>L1KNM2_9ACTN</name>
<proteinExistence type="predicted"/>
<dbReference type="Proteomes" id="UP000010411">
    <property type="component" value="Unassembled WGS sequence"/>
</dbReference>
<organism evidence="1 2">
    <name type="scientific">Streptomyces ipomoeae 91-03</name>
    <dbReference type="NCBI Taxonomy" id="698759"/>
    <lineage>
        <taxon>Bacteria</taxon>
        <taxon>Bacillati</taxon>
        <taxon>Actinomycetota</taxon>
        <taxon>Actinomycetes</taxon>
        <taxon>Kitasatosporales</taxon>
        <taxon>Streptomycetaceae</taxon>
        <taxon>Streptomyces</taxon>
    </lineage>
</organism>
<protein>
    <recommendedName>
        <fullName evidence="3">HEAT repeat domain-containing protein</fullName>
    </recommendedName>
</protein>
<comment type="caution">
    <text evidence="1">The sequence shown here is derived from an EMBL/GenBank/DDBJ whole genome shotgun (WGS) entry which is preliminary data.</text>
</comment>
<dbReference type="RefSeq" id="WP_009329388.1">
    <property type="nucleotide sequence ID" value="NZ_AEJC01000531.1"/>
</dbReference>
<sequence>MSDESTGEQVYASARSVEGLLQRGRGLGALQVSRGTDSAASAEAVYGVVLQDWRWDSTVDDRHLYLARLIRESGLGLGPVYELLAGDADDCERGTRILELLALSGSGEAREALRRHVREGEHWVDVIESVAAVWPVEWWDDLADVIRGRLTGEERLLWRSEPWVRWGVGGRYAPSAHSPRTHVIQVGASSRRLLSVLADAGSANGEKAEALRLLAGRPPEPGLIPLVPELAEVNGELPLPQLARAIRRLGAPAVPAAREWAVDGGPWLSWNGVLVLAEHGEVRDVPVLLEELSAHERARLWCGPSLLADGLARFGAAASDAAPMLRRLWLRTPHSYERPAYLKALRAIAPAGLDLAYTESLWDCESNARLLGIASAPDSPYVRERLVRLRDDPMEEAEVRAAAGERLAGTS</sequence>
<gene>
    <name evidence="1" type="ORF">STRIP9103_09065</name>
</gene>
<dbReference type="EMBL" id="AEJC01000531">
    <property type="protein sequence ID" value="EKX62192.1"/>
    <property type="molecule type" value="Genomic_DNA"/>
</dbReference>
<accession>L1KNM2</accession>
<evidence type="ECO:0000313" key="2">
    <source>
        <dbReference type="Proteomes" id="UP000010411"/>
    </source>
</evidence>